<protein>
    <submittedName>
        <fullName evidence="1">Uncharacterized protein</fullName>
    </submittedName>
</protein>
<evidence type="ECO:0000313" key="2">
    <source>
        <dbReference type="Proteomes" id="UP001165960"/>
    </source>
</evidence>
<gene>
    <name evidence="1" type="ORF">DSO57_1030418</name>
</gene>
<proteinExistence type="predicted"/>
<name>A0ACC2TNC8_9FUNG</name>
<keyword evidence="2" id="KW-1185">Reference proteome</keyword>
<organism evidence="1 2">
    <name type="scientific">Entomophthora muscae</name>
    <dbReference type="NCBI Taxonomy" id="34485"/>
    <lineage>
        <taxon>Eukaryota</taxon>
        <taxon>Fungi</taxon>
        <taxon>Fungi incertae sedis</taxon>
        <taxon>Zoopagomycota</taxon>
        <taxon>Entomophthoromycotina</taxon>
        <taxon>Entomophthoromycetes</taxon>
        <taxon>Entomophthorales</taxon>
        <taxon>Entomophthoraceae</taxon>
        <taxon>Entomophthora</taxon>
    </lineage>
</organism>
<dbReference type="EMBL" id="QTSX02002338">
    <property type="protein sequence ID" value="KAJ9075996.1"/>
    <property type="molecule type" value="Genomic_DNA"/>
</dbReference>
<evidence type="ECO:0000313" key="1">
    <source>
        <dbReference type="EMBL" id="KAJ9075996.1"/>
    </source>
</evidence>
<reference evidence="1" key="1">
    <citation type="submission" date="2022-04" db="EMBL/GenBank/DDBJ databases">
        <title>Genome of the entomopathogenic fungus Entomophthora muscae.</title>
        <authorList>
            <person name="Elya C."/>
            <person name="Lovett B.R."/>
            <person name="Lee E."/>
            <person name="Macias A.M."/>
            <person name="Hajek A.E."/>
            <person name="De Bivort B.L."/>
            <person name="Kasson M.T."/>
            <person name="De Fine Licht H.H."/>
            <person name="Stajich J.E."/>
        </authorList>
    </citation>
    <scope>NUCLEOTIDE SEQUENCE</scope>
    <source>
        <strain evidence="1">Berkeley</strain>
    </source>
</reference>
<dbReference type="Proteomes" id="UP001165960">
    <property type="component" value="Unassembled WGS sequence"/>
</dbReference>
<accession>A0ACC2TNC8</accession>
<sequence length="81" mass="9462">MSQLCFLLSILCTSVYCSTSGDYNNIFNRWDMNDQEEEDRDPEINYGKIDWANSRPTSDHAEQIPFTTPNYTQIHDPEPIE</sequence>
<comment type="caution">
    <text evidence="1">The sequence shown here is derived from an EMBL/GenBank/DDBJ whole genome shotgun (WGS) entry which is preliminary data.</text>
</comment>